<evidence type="ECO:0000256" key="4">
    <source>
        <dbReference type="ARBA" id="ARBA00023203"/>
    </source>
</evidence>
<feature type="repeat" description="Xin" evidence="5">
    <location>
        <begin position="600"/>
        <end position="615"/>
    </location>
</feature>
<feature type="region of interest" description="Disordered" evidence="6">
    <location>
        <begin position="3532"/>
        <end position="3556"/>
    </location>
</feature>
<feature type="compositionally biased region" description="Polar residues" evidence="6">
    <location>
        <begin position="2771"/>
        <end position="2782"/>
    </location>
</feature>
<proteinExistence type="inferred from homology"/>
<dbReference type="InterPro" id="IPR012510">
    <property type="entry name" value="Actin-binding_Xin_repeat"/>
</dbReference>
<feature type="compositionally biased region" description="Pro residues" evidence="6">
    <location>
        <begin position="2639"/>
        <end position="2652"/>
    </location>
</feature>
<keyword evidence="4 5" id="KW-0009">Actin-binding</keyword>
<feature type="compositionally biased region" description="Basic and acidic residues" evidence="6">
    <location>
        <begin position="3723"/>
        <end position="3732"/>
    </location>
</feature>
<feature type="region of interest" description="Disordered" evidence="6">
    <location>
        <begin position="2672"/>
        <end position="2843"/>
    </location>
</feature>
<dbReference type="PROSITE" id="PS51389">
    <property type="entry name" value="XIN"/>
    <property type="match status" value="21"/>
</dbReference>
<feature type="compositionally biased region" description="Pro residues" evidence="6">
    <location>
        <begin position="2417"/>
        <end position="2441"/>
    </location>
</feature>
<evidence type="ECO:0000313" key="7">
    <source>
        <dbReference type="Proteomes" id="UP000808372"/>
    </source>
</evidence>
<feature type="region of interest" description="Disordered" evidence="6">
    <location>
        <begin position="3569"/>
        <end position="3637"/>
    </location>
</feature>
<dbReference type="GO" id="GO:0005925">
    <property type="term" value="C:focal adhesion"/>
    <property type="evidence" value="ECO:0007669"/>
    <property type="project" value="TreeGrafter"/>
</dbReference>
<feature type="compositionally biased region" description="Pro residues" evidence="6">
    <location>
        <begin position="2557"/>
        <end position="2567"/>
    </location>
</feature>
<feature type="compositionally biased region" description="Polar residues" evidence="6">
    <location>
        <begin position="2726"/>
        <end position="2735"/>
    </location>
</feature>
<feature type="compositionally biased region" description="Low complexity" evidence="6">
    <location>
        <begin position="2590"/>
        <end position="2600"/>
    </location>
</feature>
<feature type="repeat" description="Xin" evidence="5">
    <location>
        <begin position="1371"/>
        <end position="1386"/>
    </location>
</feature>
<feature type="compositionally biased region" description="Basic and acidic residues" evidence="6">
    <location>
        <begin position="3569"/>
        <end position="3603"/>
    </location>
</feature>
<comment type="similarity">
    <text evidence="5">Belongs to the Xin family.</text>
</comment>
<evidence type="ECO:0000313" key="8">
    <source>
        <dbReference type="RefSeq" id="XP_038854061.1"/>
    </source>
</evidence>
<feature type="repeat" description="Xin" evidence="5">
    <location>
        <begin position="1444"/>
        <end position="1459"/>
    </location>
</feature>
<feature type="repeat" description="Xin" evidence="5">
    <location>
        <begin position="678"/>
        <end position="693"/>
    </location>
</feature>
<feature type="compositionally biased region" description="Pro residues" evidence="6">
    <location>
        <begin position="2470"/>
        <end position="2479"/>
    </location>
</feature>
<dbReference type="GO" id="GO:0001725">
    <property type="term" value="C:stress fiber"/>
    <property type="evidence" value="ECO:0007669"/>
    <property type="project" value="TreeGrafter"/>
</dbReference>
<feature type="region of interest" description="Disordered" evidence="6">
    <location>
        <begin position="59"/>
        <end position="158"/>
    </location>
</feature>
<keyword evidence="3" id="KW-0965">Cell junction</keyword>
<name>A0A8U0R4I2_SALNM</name>
<feature type="region of interest" description="Disordered" evidence="6">
    <location>
        <begin position="2411"/>
        <end position="2600"/>
    </location>
</feature>
<feature type="compositionally biased region" description="Polar residues" evidence="6">
    <location>
        <begin position="74"/>
        <end position="98"/>
    </location>
</feature>
<gene>
    <name evidence="8" type="primary">LOC120051317</name>
</gene>
<protein>
    <submittedName>
        <fullName evidence="8">Xin actin-binding repeat-containing protein 2-like</fullName>
    </submittedName>
</protein>
<feature type="repeat" description="Xin" evidence="5">
    <location>
        <begin position="1270"/>
        <end position="1285"/>
    </location>
</feature>
<feature type="region of interest" description="Disordered" evidence="6">
    <location>
        <begin position="2613"/>
        <end position="2656"/>
    </location>
</feature>
<feature type="repeat" description="Xin" evidence="5">
    <location>
        <begin position="784"/>
        <end position="799"/>
    </location>
</feature>
<evidence type="ECO:0000256" key="3">
    <source>
        <dbReference type="ARBA" id="ARBA00022949"/>
    </source>
</evidence>
<feature type="region of interest" description="Disordered" evidence="6">
    <location>
        <begin position="2301"/>
        <end position="2326"/>
    </location>
</feature>
<dbReference type="PANTHER" id="PTHR22591:SF1">
    <property type="entry name" value="XIN ACTIN-BINDING REPEAT-CONTAINING PROTEIN 2"/>
    <property type="match status" value="1"/>
</dbReference>
<feature type="region of interest" description="Disordered" evidence="6">
    <location>
        <begin position="1"/>
        <end position="38"/>
    </location>
</feature>
<feature type="repeat" description="Xin" evidence="5">
    <location>
        <begin position="1081"/>
        <end position="1096"/>
    </location>
</feature>
<feature type="compositionally biased region" description="Basic and acidic residues" evidence="6">
    <location>
        <begin position="3278"/>
        <end position="3306"/>
    </location>
</feature>
<feature type="repeat" description="Xin" evidence="5">
    <location>
        <begin position="964"/>
        <end position="979"/>
    </location>
</feature>
<feature type="repeat" description="Xin" evidence="5">
    <location>
        <begin position="1232"/>
        <end position="1247"/>
    </location>
</feature>
<feature type="repeat" description="Xin" evidence="5">
    <location>
        <begin position="484"/>
        <end position="499"/>
    </location>
</feature>
<feature type="compositionally biased region" description="Basic and acidic residues" evidence="6">
    <location>
        <begin position="3543"/>
        <end position="3552"/>
    </location>
</feature>
<feature type="repeat" description="Xin" evidence="5">
    <location>
        <begin position="640"/>
        <end position="655"/>
    </location>
</feature>
<feature type="region of interest" description="Disordered" evidence="6">
    <location>
        <begin position="3234"/>
        <end position="3415"/>
    </location>
</feature>
<feature type="repeat" description="Xin" evidence="5">
    <location>
        <begin position="1039"/>
        <end position="1054"/>
    </location>
</feature>
<feature type="compositionally biased region" description="Low complexity" evidence="6">
    <location>
        <begin position="2686"/>
        <end position="2696"/>
    </location>
</feature>
<feature type="region of interest" description="Disordered" evidence="6">
    <location>
        <begin position="2352"/>
        <end position="2374"/>
    </location>
</feature>
<feature type="repeat" description="Xin" evidence="5">
    <location>
        <begin position="1409"/>
        <end position="1424"/>
    </location>
</feature>
<dbReference type="RefSeq" id="XP_038854061.1">
    <property type="nucleotide sequence ID" value="XM_038998133.1"/>
</dbReference>
<feature type="compositionally biased region" description="Polar residues" evidence="6">
    <location>
        <begin position="2702"/>
        <end position="2717"/>
    </location>
</feature>
<feature type="compositionally biased region" description="Basic and acidic residues" evidence="6">
    <location>
        <begin position="2672"/>
        <end position="2683"/>
    </location>
</feature>
<feature type="compositionally biased region" description="Polar residues" evidence="6">
    <location>
        <begin position="3694"/>
        <end position="3708"/>
    </location>
</feature>
<feature type="repeat" description="Xin" evidence="5">
    <location>
        <begin position="561"/>
        <end position="576"/>
    </location>
</feature>
<feature type="region of interest" description="Disordered" evidence="6">
    <location>
        <begin position="2016"/>
        <end position="2059"/>
    </location>
</feature>
<feature type="repeat" description="Xin" evidence="5">
    <location>
        <begin position="1341"/>
        <end position="1356"/>
    </location>
</feature>
<feature type="repeat" description="Xin" evidence="5">
    <location>
        <begin position="926"/>
        <end position="941"/>
    </location>
</feature>
<accession>A0A8U0R4I2</accession>
<evidence type="ECO:0000256" key="5">
    <source>
        <dbReference type="PROSITE-ProRule" id="PRU00721"/>
    </source>
</evidence>
<sequence>MEIQSGNGEELEVVSGESLATSGSVSSSPYLSGPQADGTDVQVLREDLQAAKTIERFDIPLSSLKRMFEKPPGATNTEVRAVQSSTSRRAPASSYQLDQKSDPSPGENMASTQDPSLSADSAGGTRSGSPEEKEGVVSQRKGDGGAPTSEEPESVSLKERMAMYQAAVSKKETSSSSATVMEESEVCSLPGGLAGVKKQFESQEYASSSQSQTSVTQVHLEKRSVQEVSSSQEVTVRSSVREVIPTTQQVAYFHDQEVTHDQRVQQSNVASSYEKHYDETVKVIGGEDLPKVSTQALKQQYEKTVEQATPGKQMKIDLDYNQFQWAPVNQSSSAADSYERLSTVKQSSRASAATTSSMDYETMEHFPPPPTELMPQEVPECCDSPLPQEQAGQQRYIFNKEQYSKQKNRNELKRLYKHMHPEVRRTMEKDYFTDVTEIEQSQLDSEDEMTGEVQQACYVFENSGGDECMSPEGDYLEWDEILKGEVQSMRWMFENKPLDTIKDDTPDEDDEVKNIAQQEIIAGSDVKYTAWMFETQPMDALRVDTPESTVQTGKLTELARGDVRTATYLFETQPLDCLNKFYQEDEQTLEVVFTKDITGGDVKTARYLFETQHLDSLSHTETIEESHFLNLKSELEEIKGEVKTTTRMFETQPMCVIRGDSGNILEITAIRREEMEKGDVKTSRWLFETQPLDMINKDPAKVKLICGVSMEDNSQGGVNRGRWLFETKTLDSIKDEEWQSIRQKEEIIGADVRKHCLVFETQQMDTLKDNANARPLPSEEIVGGDVRSAKHLFETVPIENLKDLAEVGKLQKMVASEEEKGDVRHQKWVFESQPLENIREEKKEMTRTINLEELDKGDVTNHKERFETLDLSRCEGAQRIQVEGVTSGSVKSNKVIFESTPMYAMQDSEGHYHEVKTVRREEIVKGNVRSCRWMFETHPIDEFEESINKFQIIKGISKEEIESGDVKTAKWLFETQPLDGIKHFSNTEDDETKTKESVEIEKGDVKTCRWLFETQPMDNLYEKADKVRNENEVEEVNKGDVKTCTWLFETQNLDNICDHSESESETVLKTCTVKLEDVQGKDVHHARFLFETENLENLTGEESGAFRRVTKIDVQSGDVSRMKFLFQNRSSDIMTSTSSETMHKLKTLTAEEIQKGNVVNNMWLFENQPIDTICEDTEGAKDTRTVTDVLGGNVGQGRFVFETYSLDKIQEESTETEMSKLQSIIRDDIEKGDVKSYTMMFENQPLYAICDKEGHYHEVTTMTKEEIMSGDVVGARWLFETKPLDSIRDTDDVYVIKSVTEEDVQKGDVSTARWRFETQPLDEIAEDMKVLTKTVEDIQGGDVKTNKHLFETDEMSQKYVRTVSVSEIQKGDVRTASWMFETHSIDKIHGEGSEYDEMETVTKEEVMKGDVKQSVWLFEKQPLDSIKESDGTETVVTREEIPQADVKTTTWLFETTPLTKFNENSVERTEIMGKSIKETLEELYCQKMVDSQGILIETDEIGDVRMAKYRLMNQDAPEIQKEEVIRGDLNNIMMNLLNRREMTEKGIVIDQDERGNINTTVKQLFNQEKGFNIEKEEILRGDIQEAINNLLKEEGSSKRGILIQEDEKGDVRMTIYSLLNKEDGDGIEKEDIIKGNVSRTLHRLLSNSGSEESKRIKVEDTERGNVSFYSTCIESGALDYLKQLQFEPNEEQEQAQKERIIGGDVMETKMTLRKNQQQIERTVAEDDIVPGDVNNTVKVFMMEPALLLENLQKEEIVKGDLRAALDSLTKTISKRVVIEKEEVVKGDLHTTLRSLEEAQNQAKEMEKPEIVRGDIRGALQSLEKSATTKTEVTVEDLVPGDIKGTLKSLEEAKQAVKEMEKEEIVKGDIHTALKGLHEASSEKKLYQHQVSEQGDVRGTIQLLLEPSTSPRMQRRGSTEGDVKTSIKCLYEGQGQDQDEEQSQMEKEEVIKGDVKGAIKNLMQRKEYSNRKVRKYPPRKAPRVHVKNPLPTQQVMDHEYLDVAKNENVTVNLAPAVKNLSQSQSSKSQDTTQKHTEKYTENKSVKSSKTLTQEEHSMTTQVQTVNMLEDSQQEHVKEQTEVKEQTHVKQQSVKQKMQPPPKHMIIKKKNLTNQMTGNTSINQMTEIKAANQMTVNQSTNQMTVNEAANEMTDNKAANQMTENKTANQMIVNKSANHMTENKAANQMIVNKSANHMTENKASNQMSVNKSANHITENKAGNQMIVNKSANHITENKASNQMTENKLANHITENKAGNQMIVNKSANHMTENKAVSDINVTKETQRETQVSDMNVTTQVKTVNMSESSQQTHVKKQAVKQRIPPPPKPIFIKKKNMTNQMTKNEAASDINVMKETQSTSQTNIVSKQTQETKTMKRLQTTVTEHKTVTQKHNVKNLNTNFRNLDMKRKGIIKKGTPEIHFPPPPTSPPPPSESEMSLPPPPSPVAGSPMSLSCHSPMFPTSRPLIMRQDSDLPPPPPPPPAECGEPDFFPSPPSPSSDAGQDFLPPPPSQQELNSMPHQVSTPPPGKPFKARPLFKIPKSEPPKKPILVKPKWQKKQAAPPPPPPPPQPMTVQTEHKEEAVVKEVKSENSCEQVETTNTTNTQVQSDFTVSITKIPSPIPVAKPPQEELPRPPKKVFIPPIKIPPPAEPAPVAKPKPYASKFKTPLMLAEERYRVQREEADRNKSQDTTPATSRVTSPTSPPTNMMQMMGSTNVASEQHSAAHKTEQSKVTSEVTQAEETHSKSKVCTASQEPPMKKALSHIPLSKPLISVGNKKSTSESGNISSDKKHITTDQSSMVSSGKVLASSVASRKHQSVSSGKHQSVSSGKHQPVSVSAAHPHHESNIKVQSGSNVISSSVAEQQSGMNASSRSIISTQSIVQENVHLQTQSAVPYEAEEEKNTNPSLTQEVKKIASQPTKIKIPKVTPNFKVRTVKLPTEKEEKSEVVEKDQRAVKNELHVHQMGMENISKSETRVVQESTQMATSSSAKNEVKVAMNVTQEKAEEVEKTAAANETKLEIQMTTKAKQKGIKVPFPKEPKLVPMPVAQAPGHCHISVSHSQQSMQEQHIQKHEQVIVNERVVQQSFQKQEQQVRTQTQQVKSFQQQGEASKMQQHQERSKAESKAVSMNIAGKAAAQTETAQSMVESSAQSVESTDSEKCVMVQKLLFNIKQLHPGKMDSNSVRAILSEVPVWLMRAEEKRDLTQAAGQQNKKKLTEIMFHVRNLAQAKLVNLEGQMSAMAKQDREPAPASPAPPPAPASENKLFGGATAKISKTSIGSSRVETHKKMVEEKKISHESKKTELTEVKGPDPRVPSPMLATRTPSPTFISIESVRRTDSPLMVTPSPPPSYRSGATPTPPPPPPRTPTSRFCRATPSPTLSSSEKLAKLKDTTAKLSQGMTPPPPMPEFLTTEQASDREDSPALIEPEIHMQTQEMETGTTTPDVADMVDSMMTVRDKKFFFEEAQKAEVSRTYMRKDPIEISERLGPEDLEEVPEGVNIGIMKEDLPRLDLSKLVNQFESPQPKLFIRKDPIIITDRLGSDTEDPEADPKTPKTDETPAFNIKAIKNAFDLGDHNALKEVREKQEERERRESESAEPVGHSETKSVTEEFSGMDEFGNVTSGVRSETSMHSESHMSRPLPPSYADVVKGTVEEMAVPVKAATEDLLKSFNQSWAERESVFQNLGFSVSEQRTSQIVTHQQETVVTENSSSRVRTVHGVSEEGVSDGVSDRRQTQFP</sequence>
<feature type="repeat" description="Xin" evidence="5">
    <location>
        <begin position="524"/>
        <end position="539"/>
    </location>
</feature>
<evidence type="ECO:0000256" key="2">
    <source>
        <dbReference type="ARBA" id="ARBA00022737"/>
    </source>
</evidence>
<keyword evidence="2" id="KW-0677">Repeat</keyword>
<feature type="region of interest" description="Disordered" evidence="6">
    <location>
        <begin position="3694"/>
        <end position="3732"/>
    </location>
</feature>
<reference evidence="8" key="1">
    <citation type="submission" date="2025-08" db="UniProtKB">
        <authorList>
            <consortium name="RefSeq"/>
        </authorList>
    </citation>
    <scope>IDENTIFICATION</scope>
    <source>
        <tissue evidence="8">White muscle</tissue>
    </source>
</reference>
<evidence type="ECO:0000256" key="6">
    <source>
        <dbReference type="SAM" id="MobiDB-lite"/>
    </source>
</evidence>
<feature type="compositionally biased region" description="Basic and acidic residues" evidence="6">
    <location>
        <begin position="3110"/>
        <end position="3119"/>
    </location>
</feature>
<dbReference type="KEGG" id="snh:120051317"/>
<dbReference type="Pfam" id="PF08043">
    <property type="entry name" value="Xin"/>
    <property type="match status" value="15"/>
</dbReference>
<feature type="repeat" description="Xin" evidence="5">
    <location>
        <begin position="821"/>
        <end position="836"/>
    </location>
</feature>
<comment type="subcellular location">
    <subcellularLocation>
        <location evidence="1">Cell junction</location>
    </subcellularLocation>
</comment>
<feature type="compositionally biased region" description="Basic and acidic residues" evidence="6">
    <location>
        <begin position="129"/>
        <end position="143"/>
    </location>
</feature>
<feature type="compositionally biased region" description="Polar residues" evidence="6">
    <location>
        <begin position="3268"/>
        <end position="3277"/>
    </location>
</feature>
<feature type="repeat" description="Xin" evidence="5">
    <location>
        <begin position="1307"/>
        <end position="1322"/>
    </location>
</feature>
<keyword evidence="7" id="KW-1185">Reference proteome</keyword>
<organism evidence="7 8">
    <name type="scientific">Salvelinus namaycush</name>
    <name type="common">Lake trout</name>
    <name type="synonym">Salmo namaycush</name>
    <dbReference type="NCBI Taxonomy" id="8040"/>
    <lineage>
        <taxon>Eukaryota</taxon>
        <taxon>Metazoa</taxon>
        <taxon>Chordata</taxon>
        <taxon>Craniata</taxon>
        <taxon>Vertebrata</taxon>
        <taxon>Euteleostomi</taxon>
        <taxon>Actinopterygii</taxon>
        <taxon>Neopterygii</taxon>
        <taxon>Teleostei</taxon>
        <taxon>Protacanthopterygii</taxon>
        <taxon>Salmoniformes</taxon>
        <taxon>Salmonidae</taxon>
        <taxon>Salmoninae</taxon>
        <taxon>Salvelinus</taxon>
    </lineage>
</organism>
<dbReference type="GO" id="GO:0051015">
    <property type="term" value="F:actin filament binding"/>
    <property type="evidence" value="ECO:0007669"/>
    <property type="project" value="TreeGrafter"/>
</dbReference>
<feature type="repeat" description="Xin" evidence="5">
    <location>
        <begin position="716"/>
        <end position="731"/>
    </location>
</feature>
<evidence type="ECO:0000256" key="1">
    <source>
        <dbReference type="ARBA" id="ARBA00004282"/>
    </source>
</evidence>
<dbReference type="GO" id="GO:0007015">
    <property type="term" value="P:actin filament organization"/>
    <property type="evidence" value="ECO:0007669"/>
    <property type="project" value="TreeGrafter"/>
</dbReference>
<dbReference type="InterPro" id="IPR030072">
    <property type="entry name" value="XIRP1/XIRP2"/>
</dbReference>
<feature type="compositionally biased region" description="Low complexity" evidence="6">
    <location>
        <begin position="2813"/>
        <end position="2827"/>
    </location>
</feature>
<feature type="compositionally biased region" description="Basic and acidic residues" evidence="6">
    <location>
        <begin position="2572"/>
        <end position="2587"/>
    </location>
</feature>
<feature type="compositionally biased region" description="Pro residues" evidence="6">
    <location>
        <begin position="3352"/>
        <end position="3361"/>
    </location>
</feature>
<feature type="compositionally biased region" description="Polar residues" evidence="6">
    <location>
        <begin position="2508"/>
        <end position="2519"/>
    </location>
</feature>
<feature type="compositionally biased region" description="Polar residues" evidence="6">
    <location>
        <begin position="109"/>
        <end position="119"/>
    </location>
</feature>
<dbReference type="GeneID" id="120051317"/>
<feature type="compositionally biased region" description="Low complexity" evidence="6">
    <location>
        <begin position="2020"/>
        <end position="2030"/>
    </location>
</feature>
<comment type="domain">
    <text evidence="5">Xin repeats bind F-actin.</text>
</comment>
<feature type="repeat" description="Xin" evidence="5">
    <location>
        <begin position="1003"/>
        <end position="1018"/>
    </location>
</feature>
<dbReference type="Proteomes" id="UP000808372">
    <property type="component" value="Chromosome 7"/>
</dbReference>
<feature type="compositionally biased region" description="Basic and acidic residues" evidence="6">
    <location>
        <begin position="2031"/>
        <end position="2043"/>
    </location>
</feature>
<feature type="region of interest" description="Disordered" evidence="6">
    <location>
        <begin position="3098"/>
        <end position="3123"/>
    </location>
</feature>
<dbReference type="PANTHER" id="PTHR22591">
    <property type="entry name" value="XIN"/>
    <property type="match status" value="1"/>
</dbReference>
<feature type="compositionally biased region" description="Low complexity" evidence="6">
    <location>
        <begin position="22"/>
        <end position="34"/>
    </location>
</feature>
<feature type="compositionally biased region" description="Pro residues" evidence="6">
    <location>
        <begin position="3245"/>
        <end position="3254"/>
    </location>
</feature>